<gene>
    <name evidence="2" type="ORF">R69658_08256</name>
</gene>
<proteinExistence type="predicted"/>
<evidence type="ECO:0000256" key="1">
    <source>
        <dbReference type="SAM" id="MobiDB-lite"/>
    </source>
</evidence>
<dbReference type="Proteomes" id="UP000674425">
    <property type="component" value="Unassembled WGS sequence"/>
</dbReference>
<feature type="region of interest" description="Disordered" evidence="1">
    <location>
        <begin position="1"/>
        <end position="28"/>
    </location>
</feature>
<reference evidence="2 3" key="1">
    <citation type="submission" date="2021-02" db="EMBL/GenBank/DDBJ databases">
        <authorList>
            <person name="Vanwijnsberghe S."/>
        </authorList>
    </citation>
    <scope>NUCLEOTIDE SEQUENCE [LARGE SCALE GENOMIC DNA]</scope>
    <source>
        <strain evidence="2 3">R-69658</strain>
    </source>
</reference>
<evidence type="ECO:0000313" key="3">
    <source>
        <dbReference type="Proteomes" id="UP000674425"/>
    </source>
</evidence>
<sequence>MLDMARLAAQQHPALTPQRAQHAHLLGRAKRPAQQTVCHELLDPLAIQHVGLAPRDVLDMTRIDQHDRETTRLQQFEHSNPVHAGRFHCDSVDPAGLEPVGHGVEVRRETGKFAHRFIVAIRRYRHKVGRAADVDAGGIGMGNRQCCCPGLARLKTVAGIALGQGLLHHSVAGMAPHRVHVVSSLS</sequence>
<comment type="caution">
    <text evidence="2">The sequence shown here is derived from an EMBL/GenBank/DDBJ whole genome shotgun (WGS) entry which is preliminary data.</text>
</comment>
<keyword evidence="3" id="KW-1185">Reference proteome</keyword>
<dbReference type="EMBL" id="CAJNAU010000341">
    <property type="protein sequence ID" value="CAE6873121.1"/>
    <property type="molecule type" value="Genomic_DNA"/>
</dbReference>
<protein>
    <submittedName>
        <fullName evidence="2">Uncharacterized protein</fullName>
    </submittedName>
</protein>
<evidence type="ECO:0000313" key="2">
    <source>
        <dbReference type="EMBL" id="CAE6873121.1"/>
    </source>
</evidence>
<name>A0ABM8T9Z1_9BURK</name>
<accession>A0ABM8T9Z1</accession>
<organism evidence="2 3">
    <name type="scientific">Paraburkholderia aspalathi</name>
    <dbReference type="NCBI Taxonomy" id="1324617"/>
    <lineage>
        <taxon>Bacteria</taxon>
        <taxon>Pseudomonadati</taxon>
        <taxon>Pseudomonadota</taxon>
        <taxon>Betaproteobacteria</taxon>
        <taxon>Burkholderiales</taxon>
        <taxon>Burkholderiaceae</taxon>
        <taxon>Paraburkholderia</taxon>
    </lineage>
</organism>